<dbReference type="RefSeq" id="WP_248649702.1">
    <property type="nucleotide sequence ID" value="NZ_CP096659.1"/>
</dbReference>
<dbReference type="InterPro" id="IPR001915">
    <property type="entry name" value="Peptidase_M48"/>
</dbReference>
<evidence type="ECO:0000259" key="12">
    <source>
        <dbReference type="Pfam" id="PF01435"/>
    </source>
</evidence>
<keyword evidence="2 10" id="KW-0645">Protease</keyword>
<gene>
    <name evidence="13" type="ORF">M0R89_14020</name>
</gene>
<dbReference type="InterPro" id="IPR050083">
    <property type="entry name" value="HtpX_protease"/>
</dbReference>
<name>A0A8U0HRR6_9EURY</name>
<feature type="transmembrane region" description="Helical" evidence="11">
    <location>
        <begin position="212"/>
        <end position="229"/>
    </location>
</feature>
<feature type="domain" description="Peptidase M48" evidence="12">
    <location>
        <begin position="81"/>
        <end position="303"/>
    </location>
</feature>
<proteinExistence type="inferred from homology"/>
<dbReference type="Gene3D" id="3.30.2010.10">
    <property type="entry name" value="Metalloproteases ('zincins'), catalytic domain"/>
    <property type="match status" value="1"/>
</dbReference>
<keyword evidence="7 11" id="KW-1133">Transmembrane helix</keyword>
<dbReference type="EC" id="3.4.24.-" evidence="13"/>
<evidence type="ECO:0000313" key="13">
    <source>
        <dbReference type="EMBL" id="UPV73650.1"/>
    </source>
</evidence>
<keyword evidence="9 11" id="KW-0472">Membrane</keyword>
<evidence type="ECO:0000256" key="9">
    <source>
        <dbReference type="ARBA" id="ARBA00023136"/>
    </source>
</evidence>
<protein>
    <submittedName>
        <fullName evidence="13">M48 family metalloprotease</fullName>
        <ecNumber evidence="13">3.4.24.-</ecNumber>
    </submittedName>
</protein>
<feature type="transmembrane region" description="Helical" evidence="11">
    <location>
        <begin position="42"/>
        <end position="61"/>
    </location>
</feature>
<evidence type="ECO:0000256" key="10">
    <source>
        <dbReference type="RuleBase" id="RU003983"/>
    </source>
</evidence>
<evidence type="ECO:0000256" key="7">
    <source>
        <dbReference type="ARBA" id="ARBA00022989"/>
    </source>
</evidence>
<feature type="transmembrane region" description="Helical" evidence="11">
    <location>
        <begin position="12"/>
        <end position="36"/>
    </location>
</feature>
<dbReference type="KEGG" id="halx:M0R89_14020"/>
<dbReference type="Proteomes" id="UP000830729">
    <property type="component" value="Chromosome"/>
</dbReference>
<organism evidence="13 14">
    <name type="scientific">Halorussus limi</name>
    <dbReference type="NCBI Taxonomy" id="2938695"/>
    <lineage>
        <taxon>Archaea</taxon>
        <taxon>Methanobacteriati</taxon>
        <taxon>Methanobacteriota</taxon>
        <taxon>Stenosarchaea group</taxon>
        <taxon>Halobacteria</taxon>
        <taxon>Halobacteriales</taxon>
        <taxon>Haladaptataceae</taxon>
        <taxon>Halorussus</taxon>
    </lineage>
</organism>
<dbReference type="EMBL" id="CP096659">
    <property type="protein sequence ID" value="UPV73650.1"/>
    <property type="molecule type" value="Genomic_DNA"/>
</dbReference>
<comment type="cofactor">
    <cofactor evidence="10">
        <name>Zn(2+)</name>
        <dbReference type="ChEBI" id="CHEBI:29105"/>
    </cofactor>
    <text evidence="10">Binds 1 zinc ion per subunit.</text>
</comment>
<accession>A0A8U0HRR6</accession>
<dbReference type="GO" id="GO:0004222">
    <property type="term" value="F:metalloendopeptidase activity"/>
    <property type="evidence" value="ECO:0007669"/>
    <property type="project" value="InterPro"/>
</dbReference>
<dbReference type="GeneID" id="72186337"/>
<evidence type="ECO:0000313" key="14">
    <source>
        <dbReference type="Proteomes" id="UP000830729"/>
    </source>
</evidence>
<sequence>MRRVGLRVLMGLVGLSLLVAYAGVAFLGYRLLAAVWLARGDVLEVVLWTTGLTVALGYLSYRFSTGRLLSQVNAADLPRNRAPAVHARLDRLADAMDVTRPRLLVGRMGAPNAMALGGMRGGVVVLDRSVFFLLSGDELEALLAHELAHLESKDSLVQTLAYSAGQSVVWVVVALALPFVLVGSGLRRALDWLRGRPPADAFAPVASLRGRVGRVVMVGFVALTLVLLAHSRRREYAADDRAATVTGDSLALARALRKIERATKPRWAMSSPLYVRGDEEGTLTRLLSTHPDMDERIDRLVERADRERGAVSIAVR</sequence>
<keyword evidence="3 11" id="KW-0812">Transmembrane</keyword>
<evidence type="ECO:0000256" key="6">
    <source>
        <dbReference type="ARBA" id="ARBA00022833"/>
    </source>
</evidence>
<dbReference type="PANTHER" id="PTHR43221">
    <property type="entry name" value="PROTEASE HTPX"/>
    <property type="match status" value="1"/>
</dbReference>
<dbReference type="GO" id="GO:0006508">
    <property type="term" value="P:proteolysis"/>
    <property type="evidence" value="ECO:0007669"/>
    <property type="project" value="UniProtKB-KW"/>
</dbReference>
<evidence type="ECO:0000256" key="3">
    <source>
        <dbReference type="ARBA" id="ARBA00022692"/>
    </source>
</evidence>
<feature type="transmembrane region" description="Helical" evidence="11">
    <location>
        <begin position="168"/>
        <end position="186"/>
    </location>
</feature>
<dbReference type="Pfam" id="PF01435">
    <property type="entry name" value="Peptidase_M48"/>
    <property type="match status" value="1"/>
</dbReference>
<evidence type="ECO:0000256" key="11">
    <source>
        <dbReference type="SAM" id="Phobius"/>
    </source>
</evidence>
<evidence type="ECO:0000256" key="8">
    <source>
        <dbReference type="ARBA" id="ARBA00023049"/>
    </source>
</evidence>
<keyword evidence="4" id="KW-0479">Metal-binding</keyword>
<dbReference type="AlphaFoldDB" id="A0A8U0HRR6"/>
<evidence type="ECO:0000256" key="4">
    <source>
        <dbReference type="ARBA" id="ARBA00022723"/>
    </source>
</evidence>
<keyword evidence="1" id="KW-1003">Cell membrane</keyword>
<evidence type="ECO:0000256" key="1">
    <source>
        <dbReference type="ARBA" id="ARBA00022475"/>
    </source>
</evidence>
<keyword evidence="5 10" id="KW-0378">Hydrolase</keyword>
<keyword evidence="8 10" id="KW-0482">Metalloprotease</keyword>
<dbReference type="GO" id="GO:0046872">
    <property type="term" value="F:metal ion binding"/>
    <property type="evidence" value="ECO:0007669"/>
    <property type="project" value="UniProtKB-KW"/>
</dbReference>
<keyword evidence="6 10" id="KW-0862">Zinc</keyword>
<reference evidence="13 14" key="1">
    <citation type="submission" date="2022-04" db="EMBL/GenBank/DDBJ databases">
        <title>Diverse halophilic archaea isolated from saline environments.</title>
        <authorList>
            <person name="Cui H.-L."/>
        </authorList>
    </citation>
    <scope>NUCLEOTIDE SEQUENCE [LARGE SCALE GENOMIC DNA]</scope>
    <source>
        <strain evidence="13 14">XZYJT49</strain>
    </source>
</reference>
<keyword evidence="14" id="KW-1185">Reference proteome</keyword>
<evidence type="ECO:0000256" key="5">
    <source>
        <dbReference type="ARBA" id="ARBA00022801"/>
    </source>
</evidence>
<evidence type="ECO:0000256" key="2">
    <source>
        <dbReference type="ARBA" id="ARBA00022670"/>
    </source>
</evidence>
<comment type="similarity">
    <text evidence="10">Belongs to the peptidase M48 family.</text>
</comment>
<dbReference type="PANTHER" id="PTHR43221:SF2">
    <property type="entry name" value="PROTEASE HTPX HOMOLOG"/>
    <property type="match status" value="1"/>
</dbReference>